<feature type="region of interest" description="Disordered" evidence="1">
    <location>
        <begin position="936"/>
        <end position="965"/>
    </location>
</feature>
<gene>
    <name evidence="3" type="ORF">PG986_012480</name>
</gene>
<dbReference type="Pfam" id="PF12770">
    <property type="entry name" value="CHAT"/>
    <property type="match status" value="1"/>
</dbReference>
<dbReference type="InterPro" id="IPR024983">
    <property type="entry name" value="CHAT_dom"/>
</dbReference>
<feature type="domain" description="CHAT" evidence="2">
    <location>
        <begin position="653"/>
        <end position="917"/>
    </location>
</feature>
<accession>A0ABR1Q040</accession>
<dbReference type="RefSeq" id="XP_066695398.1">
    <property type="nucleotide sequence ID" value="XM_066848702.1"/>
</dbReference>
<protein>
    <recommendedName>
        <fullName evidence="2">CHAT domain-containing protein</fullName>
    </recommendedName>
</protein>
<dbReference type="EMBL" id="JAQQWE010000008">
    <property type="protein sequence ID" value="KAK7943367.1"/>
    <property type="molecule type" value="Genomic_DNA"/>
</dbReference>
<keyword evidence="4" id="KW-1185">Reference proteome</keyword>
<comment type="caution">
    <text evidence="3">The sequence shown here is derived from an EMBL/GenBank/DDBJ whole genome shotgun (WGS) entry which is preliminary data.</text>
</comment>
<dbReference type="InterPro" id="IPR011990">
    <property type="entry name" value="TPR-like_helical_dom_sf"/>
</dbReference>
<name>A0ABR1Q040_9PEZI</name>
<evidence type="ECO:0000313" key="3">
    <source>
        <dbReference type="EMBL" id="KAK7943367.1"/>
    </source>
</evidence>
<dbReference type="GeneID" id="92081764"/>
<feature type="compositionally biased region" description="Basic and acidic residues" evidence="1">
    <location>
        <begin position="939"/>
        <end position="949"/>
    </location>
</feature>
<organism evidence="3 4">
    <name type="scientific">Apiospora aurea</name>
    <dbReference type="NCBI Taxonomy" id="335848"/>
    <lineage>
        <taxon>Eukaryota</taxon>
        <taxon>Fungi</taxon>
        <taxon>Dikarya</taxon>
        <taxon>Ascomycota</taxon>
        <taxon>Pezizomycotina</taxon>
        <taxon>Sordariomycetes</taxon>
        <taxon>Xylariomycetidae</taxon>
        <taxon>Amphisphaeriales</taxon>
        <taxon>Apiosporaceae</taxon>
        <taxon>Apiospora</taxon>
    </lineage>
</organism>
<evidence type="ECO:0000259" key="2">
    <source>
        <dbReference type="Pfam" id="PF12770"/>
    </source>
</evidence>
<dbReference type="Gene3D" id="1.25.40.10">
    <property type="entry name" value="Tetratricopeptide repeat domain"/>
    <property type="match status" value="1"/>
</dbReference>
<reference evidence="3 4" key="1">
    <citation type="submission" date="2023-01" db="EMBL/GenBank/DDBJ databases">
        <title>Analysis of 21 Apiospora genomes using comparative genomics revels a genus with tremendous synthesis potential of carbohydrate active enzymes and secondary metabolites.</title>
        <authorList>
            <person name="Sorensen T."/>
        </authorList>
    </citation>
    <scope>NUCLEOTIDE SEQUENCE [LARGE SCALE GENOMIC DNA]</scope>
    <source>
        <strain evidence="3 4">CBS 24483</strain>
    </source>
</reference>
<evidence type="ECO:0000256" key="1">
    <source>
        <dbReference type="SAM" id="MobiDB-lite"/>
    </source>
</evidence>
<evidence type="ECO:0000313" key="4">
    <source>
        <dbReference type="Proteomes" id="UP001391051"/>
    </source>
</evidence>
<dbReference type="Proteomes" id="UP001391051">
    <property type="component" value="Unassembled WGS sequence"/>
</dbReference>
<proteinExistence type="predicted"/>
<sequence>MEPGYSGQGLVIFGLSESLVRRFETSEALPDLEEAIALSRQVIHLARQGAGSVPRSVALTKLAQALELLFRWTGDNDRLDEFVDTAKEAVEATAALDDPFRPYAMQSYGKALMARYEQLGHPTDLDLATSLLEEAAAVMSRVIPDARAQAAGDIGIILRHRFEKTGKISDLNLAIQKIAWAAKKARSGSDLQTKMHVLLGTLFGIRYHHIQALEDLNQAIKSNKAVVDSGSISGMELASCLSHLASSYSNRFIRLRSKAKDDIDSAIKFVQRAISETPHGHPAGIKFIRQLGEHLGQRSLLEPGGCEDDDLDKSIEHLDHYLSIAPAHDTERLGASITLSKGLRRRFARERNPKDINRSVELLKGASTRVDRNHTLRSDLFLAFGSALEDRSHHAMVSNPQDRGDAVNALSECLDSPGGLPVLRIAGADIGAQILESMGRWGETVHLLRSALEILPSISPRVLRQSDQQNVLKSISGLASRAAAATLNAQCEPTEVLRLLELGRDIMASMALEPRIDTALLDPSTAQRFRETQVRLENSKAPIEPPTETISQRWIEQSQHGYDAEQELQETIASIRSNSITENFANVPTLGDVLDVISEDTVAVLNESHNGCDAFLLDKVHRIRVVPLNTLRQPDIKTWAKRLKCERSLINPRMLEWLWKTVADPVLEALGYAYQPVRSRLPRIWWITAGWLSHLPIHAAGIHNSRPTTVLGRAVSVYSASLRSFVFSRSQGSWTLGDPSHHNALLVSMDKTPGLKNLPFAAEEVTRLKEVFPNIGLRAVQADPLERERVLQMLAQCSIFHFAGHGYTDPDDPSQSGLMLQDGLLRVADLQDSGLKLVGPFLGFLSACFTGTNDTEELVDEGIHLISACQLAGFRNAIGTLWQVSDKTCVDVAEKVYKAIARDGLTDDSIYLGLHDAIVDLRDAWAAQNFPSVAQNLPRHGEGEARARTPESPSCASRKRRRRRL</sequence>